<dbReference type="FunFam" id="3.90.170.10:FF:000001">
    <property type="entry name" value="Adenylosuccinate synthetase"/>
    <property type="match status" value="1"/>
</dbReference>
<name>A0A419D9U4_9BACT</name>
<comment type="subunit">
    <text evidence="1 8">Homodimer.</text>
</comment>
<dbReference type="Proteomes" id="UP000285655">
    <property type="component" value="Unassembled WGS sequence"/>
</dbReference>
<evidence type="ECO:0000256" key="5">
    <source>
        <dbReference type="ARBA" id="ARBA00022755"/>
    </source>
</evidence>
<feature type="binding site" evidence="8">
    <location>
        <position position="143"/>
    </location>
    <ligand>
        <name>IMP</name>
        <dbReference type="ChEBI" id="CHEBI:58053"/>
        <note>ligand shared between dimeric partners</note>
    </ligand>
</feature>
<keyword evidence="7 8" id="KW-0342">GTP-binding</keyword>
<dbReference type="Gene3D" id="1.10.300.10">
    <property type="entry name" value="Adenylosuccinate Synthetase, subunit A, domain 2"/>
    <property type="match status" value="1"/>
</dbReference>
<feature type="binding site" description="in other chain" evidence="8">
    <location>
        <position position="303"/>
    </location>
    <ligand>
        <name>IMP</name>
        <dbReference type="ChEBI" id="CHEBI:58053"/>
        <note>ligand shared between dimeric partners</note>
    </ligand>
</feature>
<feature type="binding site" evidence="8">
    <location>
        <begin position="40"/>
        <end position="42"/>
    </location>
    <ligand>
        <name>GTP</name>
        <dbReference type="ChEBI" id="CHEBI:37565"/>
    </ligand>
</feature>
<dbReference type="PROSITE" id="PS00513">
    <property type="entry name" value="ADENYLOSUCCIN_SYN_2"/>
    <property type="match status" value="1"/>
</dbReference>
<evidence type="ECO:0000256" key="2">
    <source>
        <dbReference type="ARBA" id="ARBA00022598"/>
    </source>
</evidence>
<evidence type="ECO:0000256" key="7">
    <source>
        <dbReference type="ARBA" id="ARBA00023134"/>
    </source>
</evidence>
<feature type="binding site" evidence="8">
    <location>
        <position position="40"/>
    </location>
    <ligand>
        <name>Mg(2+)</name>
        <dbReference type="ChEBI" id="CHEBI:18420"/>
    </ligand>
</feature>
<comment type="cofactor">
    <cofactor evidence="8">
        <name>Mg(2+)</name>
        <dbReference type="ChEBI" id="CHEBI:18420"/>
    </cofactor>
    <text evidence="8">Binds 1 Mg(2+) ion per subunit.</text>
</comment>
<dbReference type="InterPro" id="IPR001114">
    <property type="entry name" value="Adenylosuccinate_synthetase"/>
</dbReference>
<dbReference type="Gene3D" id="3.90.170.10">
    <property type="entry name" value="Adenylosuccinate Synthetase, subunit A, domain 3"/>
    <property type="match status" value="1"/>
</dbReference>
<evidence type="ECO:0000313" key="12">
    <source>
        <dbReference type="Proteomes" id="UP000285655"/>
    </source>
</evidence>
<comment type="catalytic activity">
    <reaction evidence="8 10">
        <text>IMP + L-aspartate + GTP = N(6)-(1,2-dicarboxyethyl)-AMP + GDP + phosphate + 2 H(+)</text>
        <dbReference type="Rhea" id="RHEA:15753"/>
        <dbReference type="ChEBI" id="CHEBI:15378"/>
        <dbReference type="ChEBI" id="CHEBI:29991"/>
        <dbReference type="ChEBI" id="CHEBI:37565"/>
        <dbReference type="ChEBI" id="CHEBI:43474"/>
        <dbReference type="ChEBI" id="CHEBI:57567"/>
        <dbReference type="ChEBI" id="CHEBI:58053"/>
        <dbReference type="ChEBI" id="CHEBI:58189"/>
        <dbReference type="EC" id="6.3.4.4"/>
    </reaction>
</comment>
<comment type="subcellular location">
    <subcellularLocation>
        <location evidence="8">Cytoplasm</location>
    </subcellularLocation>
</comment>
<feature type="active site" evidence="9">
    <location>
        <position position="140"/>
    </location>
</feature>
<dbReference type="GO" id="GO:0004019">
    <property type="term" value="F:adenylosuccinate synthase activity"/>
    <property type="evidence" value="ECO:0007669"/>
    <property type="project" value="UniProtKB-UniRule"/>
</dbReference>
<feature type="active site" description="Proton donor" evidence="8">
    <location>
        <position position="41"/>
    </location>
</feature>
<sequence>MANIVVVGAQWGDEGKGKIVDLLTESADVVARYQGGHNAGHTVKIKNTQFILHLIPSGILHKGKTCIIGNGVVIDPKALIQEIEELKQRKISIGKNLHISGRAHVIMPYHNVLDSKHEQAKGSKKIGTTGRGIGPAYVDKMSRAGIRMIDLLDSKGFKDKLKENLADINFLIEKKYNAKKINANTVYTEYMRYAEYLAPFITDTVVLTNNLIEGGKNILFEGAQGTLLDIDHGTYPYVTSSSACAGGVCTGLGVSPRSVDGIVGIVKAYTTRVGSGPFPTELKDKLGDGLRLKGGEYGATTGRARRCGWLDAVSLRHSIRINGFTGLALTKMDVLDGLDKIKVCTAYTYKDPTNSCSCSKQGKACRFTDFPQQTTVLEECVPVYKELDGWSKSTKGITKLKDLPGQARAYIDYISETLNVNIDLISTGQKRDEVIMVKNPIKETKKRR</sequence>
<feature type="binding site" evidence="8">
    <location>
        <begin position="12"/>
        <end position="18"/>
    </location>
    <ligand>
        <name>GTP</name>
        <dbReference type="ChEBI" id="CHEBI:37565"/>
    </ligand>
</feature>
<dbReference type="NCBIfam" id="TIGR00184">
    <property type="entry name" value="purA"/>
    <property type="match status" value="1"/>
</dbReference>
<dbReference type="EC" id="6.3.4.4" evidence="8 10"/>
<dbReference type="Gene3D" id="3.40.440.10">
    <property type="entry name" value="Adenylosuccinate Synthetase, subunit A, domain 1"/>
    <property type="match status" value="1"/>
</dbReference>
<dbReference type="PANTHER" id="PTHR11846">
    <property type="entry name" value="ADENYLOSUCCINATE SYNTHETASE"/>
    <property type="match status" value="1"/>
</dbReference>
<dbReference type="InterPro" id="IPR042109">
    <property type="entry name" value="Adenylosuccinate_synth_dom1"/>
</dbReference>
<comment type="pathway">
    <text evidence="8 10">Purine metabolism; AMP biosynthesis via de novo pathway; AMP from IMP: step 1/2.</text>
</comment>
<evidence type="ECO:0000256" key="8">
    <source>
        <dbReference type="HAMAP-Rule" id="MF_00011"/>
    </source>
</evidence>
<dbReference type="SMART" id="SM00788">
    <property type="entry name" value="Adenylsucc_synt"/>
    <property type="match status" value="1"/>
</dbReference>
<accession>A0A419D9U4</accession>
<evidence type="ECO:0000256" key="9">
    <source>
        <dbReference type="PROSITE-ProRule" id="PRU10134"/>
    </source>
</evidence>
<feature type="binding site" description="in other chain" evidence="8">
    <location>
        <position position="129"/>
    </location>
    <ligand>
        <name>IMP</name>
        <dbReference type="ChEBI" id="CHEBI:58053"/>
        <note>ligand shared between dimeric partners</note>
    </ligand>
</feature>
<dbReference type="InterPro" id="IPR033128">
    <property type="entry name" value="Adenylosuccin_syn_Lys_AS"/>
</dbReference>
<dbReference type="CDD" id="cd03108">
    <property type="entry name" value="AdSS"/>
    <property type="match status" value="1"/>
</dbReference>
<proteinExistence type="inferred from homology"/>
<feature type="binding site" evidence="8">
    <location>
        <position position="13"/>
    </location>
    <ligand>
        <name>Mg(2+)</name>
        <dbReference type="ChEBI" id="CHEBI:18420"/>
    </ligand>
</feature>
<comment type="caution">
    <text evidence="11">The sequence shown here is derived from an EMBL/GenBank/DDBJ whole genome shotgun (WGS) entry which is preliminary data.</text>
</comment>
<dbReference type="GO" id="GO:0000287">
    <property type="term" value="F:magnesium ion binding"/>
    <property type="evidence" value="ECO:0007669"/>
    <property type="project" value="UniProtKB-UniRule"/>
</dbReference>
<dbReference type="HAMAP" id="MF_00011">
    <property type="entry name" value="Adenylosucc_synth"/>
    <property type="match status" value="1"/>
</dbReference>
<feature type="binding site" evidence="8">
    <location>
        <begin position="426"/>
        <end position="428"/>
    </location>
    <ligand>
        <name>GTP</name>
        <dbReference type="ChEBI" id="CHEBI:37565"/>
    </ligand>
</feature>
<evidence type="ECO:0000256" key="10">
    <source>
        <dbReference type="RuleBase" id="RU000520"/>
    </source>
</evidence>
<feature type="binding site" description="in other chain" evidence="8">
    <location>
        <position position="239"/>
    </location>
    <ligand>
        <name>IMP</name>
        <dbReference type="ChEBI" id="CHEBI:58053"/>
        <note>ligand shared between dimeric partners</note>
    </ligand>
</feature>
<evidence type="ECO:0000256" key="4">
    <source>
        <dbReference type="ARBA" id="ARBA00022741"/>
    </source>
</evidence>
<protein>
    <recommendedName>
        <fullName evidence="8 10">Adenylosuccinate synthetase</fullName>
        <shortName evidence="8">AMPSase</shortName>
        <shortName evidence="8">AdSS</shortName>
        <ecNumber evidence="8 10">6.3.4.4</ecNumber>
    </recommendedName>
    <alternativeName>
        <fullName evidence="8">IMP--aspartate ligase</fullName>
    </alternativeName>
</protein>
<organism evidence="11 12">
    <name type="scientific">candidate division WS5 bacterium</name>
    <dbReference type="NCBI Taxonomy" id="2093353"/>
    <lineage>
        <taxon>Bacteria</taxon>
        <taxon>candidate division WS5</taxon>
    </lineage>
</organism>
<feature type="binding site" description="in other chain" evidence="8">
    <location>
        <begin position="13"/>
        <end position="16"/>
    </location>
    <ligand>
        <name>IMP</name>
        <dbReference type="ChEBI" id="CHEBI:58053"/>
        <note>ligand shared between dimeric partners</note>
    </ligand>
</feature>
<dbReference type="FunFam" id="1.10.300.10:FF:000001">
    <property type="entry name" value="Adenylosuccinate synthetase"/>
    <property type="match status" value="1"/>
</dbReference>
<dbReference type="InterPro" id="IPR042110">
    <property type="entry name" value="Adenylosuccinate_synth_dom2"/>
</dbReference>
<dbReference type="PROSITE" id="PS01266">
    <property type="entry name" value="ADENYLOSUCCIN_SYN_1"/>
    <property type="match status" value="1"/>
</dbReference>
<evidence type="ECO:0000256" key="1">
    <source>
        <dbReference type="ARBA" id="ARBA00011738"/>
    </source>
</evidence>
<gene>
    <name evidence="8" type="primary">purA</name>
    <name evidence="11" type="ORF">C4544_07670</name>
</gene>
<dbReference type="InterPro" id="IPR042111">
    <property type="entry name" value="Adenylosuccinate_synth_dom3"/>
</dbReference>
<keyword evidence="2 8" id="KW-0436">Ligase</keyword>
<dbReference type="GO" id="GO:0005525">
    <property type="term" value="F:GTP binding"/>
    <property type="evidence" value="ECO:0007669"/>
    <property type="project" value="UniProtKB-UniRule"/>
</dbReference>
<feature type="binding site" evidence="8">
    <location>
        <begin position="331"/>
        <end position="333"/>
    </location>
    <ligand>
        <name>GTP</name>
        <dbReference type="ChEBI" id="CHEBI:37565"/>
    </ligand>
</feature>
<dbReference type="UniPathway" id="UPA00075">
    <property type="reaction ID" value="UER00335"/>
</dbReference>
<dbReference type="InterPro" id="IPR027417">
    <property type="entry name" value="P-loop_NTPase"/>
</dbReference>
<dbReference type="GO" id="GO:0005737">
    <property type="term" value="C:cytoplasm"/>
    <property type="evidence" value="ECO:0007669"/>
    <property type="project" value="UniProtKB-SubCell"/>
</dbReference>
<comment type="similarity">
    <text evidence="8 10">Belongs to the adenylosuccinate synthetase family.</text>
</comment>
<dbReference type="PANTHER" id="PTHR11846:SF0">
    <property type="entry name" value="ADENYLOSUCCINATE SYNTHETASE"/>
    <property type="match status" value="1"/>
</dbReference>
<dbReference type="EMBL" id="QZJW01000061">
    <property type="protein sequence ID" value="RJO59860.1"/>
    <property type="molecule type" value="Genomic_DNA"/>
</dbReference>
<dbReference type="InterPro" id="IPR018220">
    <property type="entry name" value="Adenylosuccin_syn_GTP-bd"/>
</dbReference>
<feature type="binding site" description="in other chain" evidence="8">
    <location>
        <begin position="38"/>
        <end position="41"/>
    </location>
    <ligand>
        <name>IMP</name>
        <dbReference type="ChEBI" id="CHEBI:58053"/>
        <note>ligand shared between dimeric partners</note>
    </ligand>
</feature>
<feature type="binding site" evidence="8">
    <location>
        <begin position="299"/>
        <end position="305"/>
    </location>
    <ligand>
        <name>substrate</name>
    </ligand>
</feature>
<reference evidence="11 12" key="1">
    <citation type="journal article" date="2017" name="ISME J.">
        <title>Energy and carbon metabolisms in a deep terrestrial subsurface fluid microbial community.</title>
        <authorList>
            <person name="Momper L."/>
            <person name="Jungbluth S.P."/>
            <person name="Lee M.D."/>
            <person name="Amend J.P."/>
        </authorList>
    </citation>
    <scope>NUCLEOTIDE SEQUENCE [LARGE SCALE GENOMIC DNA]</scope>
    <source>
        <strain evidence="11">SURF_29</strain>
    </source>
</reference>
<keyword evidence="3 8" id="KW-0479">Metal-binding</keyword>
<dbReference type="GO" id="GO:0044208">
    <property type="term" value="P:'de novo' AMP biosynthetic process"/>
    <property type="evidence" value="ECO:0007669"/>
    <property type="project" value="UniProtKB-UniRule"/>
</dbReference>
<feature type="binding site" description="in other chain" evidence="8">
    <location>
        <position position="224"/>
    </location>
    <ligand>
        <name>IMP</name>
        <dbReference type="ChEBI" id="CHEBI:58053"/>
        <note>ligand shared between dimeric partners</note>
    </ligand>
</feature>
<feature type="active site" description="Proton acceptor" evidence="8">
    <location>
        <position position="13"/>
    </location>
</feature>
<dbReference type="Pfam" id="PF00709">
    <property type="entry name" value="Adenylsucc_synt"/>
    <property type="match status" value="1"/>
</dbReference>
<evidence type="ECO:0000256" key="6">
    <source>
        <dbReference type="ARBA" id="ARBA00022842"/>
    </source>
</evidence>
<dbReference type="GO" id="GO:0046040">
    <property type="term" value="P:IMP metabolic process"/>
    <property type="evidence" value="ECO:0007669"/>
    <property type="project" value="TreeGrafter"/>
</dbReference>
<keyword evidence="5 8" id="KW-0658">Purine biosynthesis</keyword>
<comment type="function">
    <text evidence="8">Plays an important role in the de novo pathway of purine nucleotide biosynthesis. Catalyzes the first committed step in the biosynthesis of AMP from IMP.</text>
</comment>
<keyword evidence="4 8" id="KW-0547">Nucleotide-binding</keyword>
<feature type="binding site" evidence="8">
    <location>
        <position position="305"/>
    </location>
    <ligand>
        <name>GTP</name>
        <dbReference type="ChEBI" id="CHEBI:37565"/>
    </ligand>
</feature>
<dbReference type="SUPFAM" id="SSF52540">
    <property type="entry name" value="P-loop containing nucleoside triphosphate hydrolases"/>
    <property type="match status" value="1"/>
</dbReference>
<dbReference type="NCBIfam" id="NF002223">
    <property type="entry name" value="PRK01117.1"/>
    <property type="match status" value="1"/>
</dbReference>
<evidence type="ECO:0000256" key="3">
    <source>
        <dbReference type="ARBA" id="ARBA00022723"/>
    </source>
</evidence>
<dbReference type="AlphaFoldDB" id="A0A419D9U4"/>
<evidence type="ECO:0000313" key="11">
    <source>
        <dbReference type="EMBL" id="RJO59860.1"/>
    </source>
</evidence>
<keyword evidence="8" id="KW-0963">Cytoplasm</keyword>
<keyword evidence="6 8" id="KW-0460">Magnesium</keyword>